<reference evidence="2" key="1">
    <citation type="submission" date="2015-05" db="EMBL/GenBank/DDBJ databases">
        <title>Draft genome of Nitrosomonas communis strain Nm2.</title>
        <authorList>
            <person name="Kozlowski J.A."/>
            <person name="Kits K.D."/>
            <person name="Stein L.Y."/>
        </authorList>
    </citation>
    <scope>NUCLEOTIDE SEQUENCE [LARGE SCALE GENOMIC DNA]</scope>
    <source>
        <strain evidence="2">Nm2</strain>
    </source>
</reference>
<dbReference type="KEGG" id="nco:AAW31_14560"/>
<dbReference type="PATRIC" id="fig|44574.3.peg.3524"/>
<keyword evidence="2" id="KW-1185">Reference proteome</keyword>
<reference evidence="1 2" key="2">
    <citation type="journal article" date="2016" name="Genome Announc.">
        <title>Genome Sequence of Nitrosomonas communis Strain Nm2, a Mesophilic Ammonia-Oxidizing Bacterium Isolated from Mediterranean Soil.</title>
        <authorList>
            <person name="Kozlowski J.A."/>
            <person name="Kits K.D."/>
            <person name="Stein L.Y."/>
        </authorList>
    </citation>
    <scope>NUCLEOTIDE SEQUENCE [LARGE SCALE GENOMIC DNA]</scope>
    <source>
        <strain evidence="1 2">Nm2</strain>
    </source>
</reference>
<dbReference type="OrthoDB" id="5296970at2"/>
<proteinExistence type="predicted"/>
<dbReference type="EMBL" id="CP011451">
    <property type="protein sequence ID" value="AKH38749.1"/>
    <property type="molecule type" value="Genomic_DNA"/>
</dbReference>
<sequence>MKEQLEQAQTVVLLLEFGLSIEQTATAIGTSIGWVCQLRRRLIRNGGIRDTAKPTRGGRRCQDLSREEEVAFLAALIEKASAEMVNIIRHVAIPSWWNAKCKKFMPPDWNKNWNSGCK</sequence>
<name>A0A0F7KIL1_9PROT</name>
<evidence type="ECO:0000313" key="2">
    <source>
        <dbReference type="Proteomes" id="UP000034156"/>
    </source>
</evidence>
<dbReference type="Proteomes" id="UP000034156">
    <property type="component" value="Chromosome"/>
</dbReference>
<accession>A0A0F7KIL1</accession>
<protein>
    <submittedName>
        <fullName evidence="1">Uncharacterized protein</fullName>
    </submittedName>
</protein>
<evidence type="ECO:0000313" key="1">
    <source>
        <dbReference type="EMBL" id="AKH38749.1"/>
    </source>
</evidence>
<dbReference type="RefSeq" id="WP_046850785.1">
    <property type="nucleotide sequence ID" value="NZ_CP011451.1"/>
</dbReference>
<gene>
    <name evidence="1" type="ORF">AAW31_14560</name>
</gene>
<organism evidence="1 2">
    <name type="scientific">Nitrosomonas communis</name>
    <dbReference type="NCBI Taxonomy" id="44574"/>
    <lineage>
        <taxon>Bacteria</taxon>
        <taxon>Pseudomonadati</taxon>
        <taxon>Pseudomonadota</taxon>
        <taxon>Betaproteobacteria</taxon>
        <taxon>Nitrosomonadales</taxon>
        <taxon>Nitrosomonadaceae</taxon>
        <taxon>Nitrosomonas</taxon>
    </lineage>
</organism>
<dbReference type="AlphaFoldDB" id="A0A0F7KIL1"/>